<dbReference type="Gene3D" id="3.60.10.10">
    <property type="entry name" value="Endonuclease/exonuclease/phosphatase"/>
    <property type="match status" value="1"/>
</dbReference>
<reference evidence="1" key="1">
    <citation type="submission" date="2017-07" db="EMBL/GenBank/DDBJ databases">
        <authorList>
            <person name="Mikheyev A."/>
            <person name="Grau M."/>
        </authorList>
    </citation>
    <scope>NUCLEOTIDE SEQUENCE</scope>
    <source>
        <tissue evidence="1">Venom_gland</tissue>
    </source>
</reference>
<reference evidence="1" key="2">
    <citation type="submission" date="2017-11" db="EMBL/GenBank/DDBJ databases">
        <title>Coralsnake Venomics: Analyses of Venom Gland Transcriptomes and Proteomes of Six Brazilian Taxa.</title>
        <authorList>
            <person name="Aird S.D."/>
            <person name="Jorge da Silva N."/>
            <person name="Qiu L."/>
            <person name="Villar-Briones A."/>
            <person name="Aparecida-Saddi V."/>
            <person name="Campos-Telles M.P."/>
            <person name="Grau M."/>
            <person name="Mikheyev A.S."/>
        </authorList>
    </citation>
    <scope>NUCLEOTIDE SEQUENCE</scope>
    <source>
        <tissue evidence="1">Venom_gland</tissue>
    </source>
</reference>
<dbReference type="InterPro" id="IPR036691">
    <property type="entry name" value="Endo/exonu/phosph_ase_sf"/>
</dbReference>
<sequence length="103" mass="11508">MNQGKLDMVKQEMTRLNINILGISELKWTGIGEFNSDGHQVYYCGQESLRRNGVVFIVNKRVGKAILGYNPPNDRIISVQIQGKPVNITVVQVYAPTTGTEED</sequence>
<dbReference type="SUPFAM" id="SSF56219">
    <property type="entry name" value="DNase I-like"/>
    <property type="match status" value="1"/>
</dbReference>
<evidence type="ECO:0000313" key="1">
    <source>
        <dbReference type="EMBL" id="LAB19845.1"/>
    </source>
</evidence>
<organism evidence="1">
    <name type="scientific">Micrurus spixii</name>
    <name type="common">Amazon coral snake</name>
    <dbReference type="NCBI Taxonomy" id="129469"/>
    <lineage>
        <taxon>Eukaryota</taxon>
        <taxon>Metazoa</taxon>
        <taxon>Chordata</taxon>
        <taxon>Craniata</taxon>
        <taxon>Vertebrata</taxon>
        <taxon>Euteleostomi</taxon>
        <taxon>Lepidosauria</taxon>
        <taxon>Squamata</taxon>
        <taxon>Bifurcata</taxon>
        <taxon>Unidentata</taxon>
        <taxon>Episquamata</taxon>
        <taxon>Toxicofera</taxon>
        <taxon>Serpentes</taxon>
        <taxon>Colubroidea</taxon>
        <taxon>Elapidae</taxon>
        <taxon>Elapinae</taxon>
        <taxon>Micrurus</taxon>
    </lineage>
</organism>
<name>A0A2D4LFR1_9SAUR</name>
<protein>
    <submittedName>
        <fullName evidence="1">Uncharacterized protein</fullName>
    </submittedName>
</protein>
<accession>A0A2D4LFR1</accession>
<proteinExistence type="predicted"/>
<dbReference type="AlphaFoldDB" id="A0A2D4LFR1"/>
<dbReference type="EMBL" id="IACM01012211">
    <property type="protein sequence ID" value="LAB19845.1"/>
    <property type="molecule type" value="Transcribed_RNA"/>
</dbReference>